<organism evidence="6 7">
    <name type="scientific">Hermanssonia centrifuga</name>
    <dbReference type="NCBI Taxonomy" id="98765"/>
    <lineage>
        <taxon>Eukaryota</taxon>
        <taxon>Fungi</taxon>
        <taxon>Dikarya</taxon>
        <taxon>Basidiomycota</taxon>
        <taxon>Agaricomycotina</taxon>
        <taxon>Agaricomycetes</taxon>
        <taxon>Polyporales</taxon>
        <taxon>Meruliaceae</taxon>
        <taxon>Hermanssonia</taxon>
    </lineage>
</organism>
<keyword evidence="1 3" id="KW-0547">Nucleotide-binding</keyword>
<accession>A0A4S4KEP1</accession>
<comment type="caution">
    <text evidence="6">The sequence shown here is derived from an EMBL/GenBank/DDBJ whole genome shotgun (WGS) entry which is preliminary data.</text>
</comment>
<evidence type="ECO:0000256" key="4">
    <source>
        <dbReference type="SAM" id="MobiDB-lite"/>
    </source>
</evidence>
<dbReference type="SUPFAM" id="SSF56104">
    <property type="entry name" value="SAICAR synthase-like"/>
    <property type="match status" value="1"/>
</dbReference>
<evidence type="ECO:0000259" key="5">
    <source>
        <dbReference type="PROSITE" id="PS51455"/>
    </source>
</evidence>
<dbReference type="CDD" id="cd17300">
    <property type="entry name" value="PIPKc_PIKfyve"/>
    <property type="match status" value="1"/>
</dbReference>
<evidence type="ECO:0000256" key="2">
    <source>
        <dbReference type="ARBA" id="ARBA00022840"/>
    </source>
</evidence>
<dbReference type="InterPro" id="IPR044769">
    <property type="entry name" value="PIKfyve_PIPKc"/>
</dbReference>
<dbReference type="Pfam" id="PF01504">
    <property type="entry name" value="PIP5K"/>
    <property type="match status" value="1"/>
</dbReference>
<evidence type="ECO:0000256" key="3">
    <source>
        <dbReference type="PROSITE-ProRule" id="PRU00781"/>
    </source>
</evidence>
<feature type="domain" description="PIPK" evidence="5">
    <location>
        <begin position="236"/>
        <end position="558"/>
    </location>
</feature>
<dbReference type="EMBL" id="SGPJ01000228">
    <property type="protein sequence ID" value="THG96523.1"/>
    <property type="molecule type" value="Genomic_DNA"/>
</dbReference>
<dbReference type="Gene3D" id="3.30.810.10">
    <property type="entry name" value="2-Layer Sandwich"/>
    <property type="match status" value="1"/>
</dbReference>
<evidence type="ECO:0000313" key="6">
    <source>
        <dbReference type="EMBL" id="THG96523.1"/>
    </source>
</evidence>
<dbReference type="GO" id="GO:0010008">
    <property type="term" value="C:endosome membrane"/>
    <property type="evidence" value="ECO:0007669"/>
    <property type="project" value="TreeGrafter"/>
</dbReference>
<sequence>MSTNRSTVVPAVPPPTPAVSRPSFFVKTASAKWFGPTIPMPDPDQEGVVWHEPETYSAVISRKEHPRDPTSLLKLGIPDVLRQKPIADPAYPNASKLGSLGSASGKGIPVVPPPSAWAKPDVQISTQAAGGLLSAAAVDRVDKVLHDLEAAEPAKAIRRVPSDTHLSSGFVETNIRRGKASSIMSTNSDVTTVGEHSTSTHSITPPIPPPKDESESHQGSSSSTRDPPIEHSQSPLPALAAAAFTNTLSSAFRYMMRTGEAPPTPAKHHHGLLSATCPAIDDKPHIKYDWTIGKRLKFSCTVYYAKQFDALRRRCGTEDMFLQSLSRSENWIAEGGKSKSNFWKTADNQFIIKTLVNAWNVADLHVLIELGPSYFRYMDATASKPTVLAKLLGFYTVEIKNLETGTIQAKADLLVMENLFYKQNIVKTFDLKGIQGRKVKAASSSSGSKTLFDGDWIEGQQRALTLVQPHSKVVLQEAIKADSEFLAKSNIMDYSLLVGIDEDNKQIACGLVDTIGSYTFAKTLEYKAKQGLNSGKEVTVVPPNEYQERFINAMDDYFVACPDKWSRPLDDTKIPGDYQQLPSVL</sequence>
<dbReference type="GO" id="GO:0000285">
    <property type="term" value="F:1-phosphatidylinositol-3-phosphate 5-kinase activity"/>
    <property type="evidence" value="ECO:0007669"/>
    <property type="project" value="InterPro"/>
</dbReference>
<dbReference type="PANTHER" id="PTHR45748:SF7">
    <property type="entry name" value="1-PHOSPHATIDYLINOSITOL 3-PHOSPHATE 5-KINASE-RELATED"/>
    <property type="match status" value="1"/>
</dbReference>
<keyword evidence="3" id="KW-0418">Kinase</keyword>
<reference evidence="6 7" key="1">
    <citation type="submission" date="2019-02" db="EMBL/GenBank/DDBJ databases">
        <title>Genome sequencing of the rare red list fungi Phlebia centrifuga.</title>
        <authorList>
            <person name="Buettner E."/>
            <person name="Kellner H."/>
        </authorList>
    </citation>
    <scope>NUCLEOTIDE SEQUENCE [LARGE SCALE GENOMIC DNA]</scope>
    <source>
        <strain evidence="6 7">DSM 108282</strain>
    </source>
</reference>
<feature type="compositionally biased region" description="Low complexity" evidence="4">
    <location>
        <begin position="1"/>
        <end position="10"/>
    </location>
</feature>
<dbReference type="SMART" id="SM00330">
    <property type="entry name" value="PIPKc"/>
    <property type="match status" value="1"/>
</dbReference>
<feature type="region of interest" description="Disordered" evidence="4">
    <location>
        <begin position="181"/>
        <end position="233"/>
    </location>
</feature>
<dbReference type="GO" id="GO:0046854">
    <property type="term" value="P:phosphatidylinositol phosphate biosynthetic process"/>
    <property type="evidence" value="ECO:0007669"/>
    <property type="project" value="TreeGrafter"/>
</dbReference>
<proteinExistence type="predicted"/>
<feature type="region of interest" description="Disordered" evidence="4">
    <location>
        <begin position="1"/>
        <end position="21"/>
    </location>
</feature>
<dbReference type="Proteomes" id="UP000309038">
    <property type="component" value="Unassembled WGS sequence"/>
</dbReference>
<dbReference type="AlphaFoldDB" id="A0A4S4KEP1"/>
<dbReference type="InterPro" id="IPR027483">
    <property type="entry name" value="PInositol-4-P-4/5-kinase_C_sf"/>
</dbReference>
<dbReference type="GO" id="GO:0005524">
    <property type="term" value="F:ATP binding"/>
    <property type="evidence" value="ECO:0007669"/>
    <property type="project" value="UniProtKB-UniRule"/>
</dbReference>
<keyword evidence="2 3" id="KW-0067">ATP-binding</keyword>
<dbReference type="InterPro" id="IPR002498">
    <property type="entry name" value="PInositol-4-P-4/5-kinase_core"/>
</dbReference>
<dbReference type="PANTHER" id="PTHR45748">
    <property type="entry name" value="1-PHOSPHATIDYLINOSITOL 3-PHOSPHATE 5-KINASE-RELATED"/>
    <property type="match status" value="1"/>
</dbReference>
<dbReference type="GO" id="GO:0000329">
    <property type="term" value="C:fungal-type vacuole membrane"/>
    <property type="evidence" value="ECO:0007669"/>
    <property type="project" value="TreeGrafter"/>
</dbReference>
<keyword evidence="7" id="KW-1185">Reference proteome</keyword>
<dbReference type="Gene3D" id="3.30.800.10">
    <property type="entry name" value="Phosphatidylinositol Phosphate Kinase II Beta"/>
    <property type="match status" value="1"/>
</dbReference>
<name>A0A4S4KEP1_9APHY</name>
<gene>
    <name evidence="6" type="ORF">EW026_g5325</name>
</gene>
<dbReference type="InterPro" id="IPR027484">
    <property type="entry name" value="PInositol-4-P-5-kinase_N"/>
</dbReference>
<evidence type="ECO:0000256" key="1">
    <source>
        <dbReference type="ARBA" id="ARBA00022741"/>
    </source>
</evidence>
<protein>
    <recommendedName>
        <fullName evidence="5">PIPK domain-containing protein</fullName>
    </recommendedName>
</protein>
<evidence type="ECO:0000313" key="7">
    <source>
        <dbReference type="Proteomes" id="UP000309038"/>
    </source>
</evidence>
<feature type="compositionally biased region" description="Polar residues" evidence="4">
    <location>
        <begin position="182"/>
        <end position="195"/>
    </location>
</feature>
<keyword evidence="3" id="KW-0808">Transferase</keyword>
<dbReference type="PROSITE" id="PS51455">
    <property type="entry name" value="PIPK"/>
    <property type="match status" value="1"/>
</dbReference>